<feature type="transmembrane region" description="Helical" evidence="2">
    <location>
        <begin position="108"/>
        <end position="134"/>
    </location>
</feature>
<evidence type="ECO:0000256" key="1">
    <source>
        <dbReference type="ARBA" id="ARBA00009617"/>
    </source>
</evidence>
<keyword evidence="2" id="KW-0472">Membrane</keyword>
<evidence type="ECO:0000313" key="4">
    <source>
        <dbReference type="Proteomes" id="UP000676409"/>
    </source>
</evidence>
<keyword evidence="4" id="KW-1185">Reference proteome</keyword>
<dbReference type="InterPro" id="IPR039672">
    <property type="entry name" value="MFS_2"/>
</dbReference>
<feature type="transmembrane region" description="Helical" evidence="2">
    <location>
        <begin position="146"/>
        <end position="167"/>
    </location>
</feature>
<keyword evidence="2" id="KW-0812">Transmembrane</keyword>
<feature type="transmembrane region" description="Helical" evidence="2">
    <location>
        <begin position="82"/>
        <end position="102"/>
    </location>
</feature>
<keyword evidence="2" id="KW-1133">Transmembrane helix</keyword>
<sequence length="465" mass="48997">MTETRHLSWTKLAAFSAPSVPMATLGMPLVVFLPEYYSNDLGLSLALVGSVFGLVRLLDIGVDPLVGALMDHTRTPWGRFRPWLAAAAPVIALGVYMLFMAQKGVGPVYLWAWLLVVYLGLSMGGLSHMAWGAVLNTSYDGRSRTYAWIQALTVGGLILVLLLPALLSQLLHVGSGGGMRAIGWLTVALIPLCFGLPLGLIGEPQAPPRAERAGLGDYLAIFRNGTALRLLAVDQLLGLASSLTGAIVFFYLEQIKGFTKGESEVLLLVYFLSALGGGPVWLWLARRMGKHKALALAAALYVVTQSSALLPPPGDMPIMILAIALAGLPYSSAALLIRSMLADVADQERLRTGADRTGLLFALSLANGKISAAVSVIGSYWFLAAIGFNPASTHNSAQSLLGLEGVFAFAPGILGLTAAVVILGYGLTAERHAGIREALAERDALEPPAAPVAAPQPAALMVAER</sequence>
<feature type="transmembrane region" description="Helical" evidence="2">
    <location>
        <begin position="406"/>
        <end position="427"/>
    </location>
</feature>
<protein>
    <submittedName>
        <fullName evidence="3">MFS transporter</fullName>
    </submittedName>
</protein>
<gene>
    <name evidence="3" type="ORF">KCG34_21530</name>
</gene>
<feature type="transmembrane region" description="Helical" evidence="2">
    <location>
        <begin position="182"/>
        <end position="202"/>
    </location>
</feature>
<dbReference type="Pfam" id="PF13347">
    <property type="entry name" value="MFS_2"/>
    <property type="match status" value="1"/>
</dbReference>
<evidence type="ECO:0000313" key="3">
    <source>
        <dbReference type="EMBL" id="QUD87600.1"/>
    </source>
</evidence>
<feature type="transmembrane region" description="Helical" evidence="2">
    <location>
        <begin position="12"/>
        <end position="33"/>
    </location>
</feature>
<dbReference type="InterPro" id="IPR036259">
    <property type="entry name" value="MFS_trans_sf"/>
</dbReference>
<name>A0A975IUC1_9CAUL</name>
<evidence type="ECO:0000256" key="2">
    <source>
        <dbReference type="SAM" id="Phobius"/>
    </source>
</evidence>
<dbReference type="PANTHER" id="PTHR11328">
    <property type="entry name" value="MAJOR FACILITATOR SUPERFAMILY DOMAIN-CONTAINING PROTEIN"/>
    <property type="match status" value="1"/>
</dbReference>
<feature type="transmembrane region" description="Helical" evidence="2">
    <location>
        <begin position="358"/>
        <end position="386"/>
    </location>
</feature>
<feature type="transmembrane region" description="Helical" evidence="2">
    <location>
        <begin position="264"/>
        <end position="284"/>
    </location>
</feature>
<feature type="transmembrane region" description="Helical" evidence="2">
    <location>
        <begin position="230"/>
        <end position="252"/>
    </location>
</feature>
<dbReference type="KEGG" id="caul:KCG34_21530"/>
<organism evidence="3 4">
    <name type="scientific">Phenylobacterium montanum</name>
    <dbReference type="NCBI Taxonomy" id="2823693"/>
    <lineage>
        <taxon>Bacteria</taxon>
        <taxon>Pseudomonadati</taxon>
        <taxon>Pseudomonadota</taxon>
        <taxon>Alphaproteobacteria</taxon>
        <taxon>Caulobacterales</taxon>
        <taxon>Caulobacteraceae</taxon>
        <taxon>Phenylobacterium</taxon>
    </lineage>
</organism>
<feature type="transmembrane region" description="Helical" evidence="2">
    <location>
        <begin position="316"/>
        <end position="337"/>
    </location>
</feature>
<dbReference type="Gene3D" id="1.20.1250.20">
    <property type="entry name" value="MFS general substrate transporter like domains"/>
    <property type="match status" value="2"/>
</dbReference>
<accession>A0A975IUC1</accession>
<dbReference type="RefSeq" id="WP_211937652.1">
    <property type="nucleotide sequence ID" value="NZ_CP073078.1"/>
</dbReference>
<dbReference type="Proteomes" id="UP000676409">
    <property type="component" value="Chromosome"/>
</dbReference>
<comment type="similarity">
    <text evidence="1">Belongs to the sodium:galactoside symporter (TC 2.A.2) family.</text>
</comment>
<proteinExistence type="inferred from homology"/>
<dbReference type="AlphaFoldDB" id="A0A975IUC1"/>
<dbReference type="EMBL" id="CP073078">
    <property type="protein sequence ID" value="QUD87600.1"/>
    <property type="molecule type" value="Genomic_DNA"/>
</dbReference>
<dbReference type="GO" id="GO:0005886">
    <property type="term" value="C:plasma membrane"/>
    <property type="evidence" value="ECO:0007669"/>
    <property type="project" value="TreeGrafter"/>
</dbReference>
<dbReference type="PANTHER" id="PTHR11328:SF24">
    <property type="entry name" value="MAJOR FACILITATOR SUPERFAMILY (MFS) PROFILE DOMAIN-CONTAINING PROTEIN"/>
    <property type="match status" value="1"/>
</dbReference>
<dbReference type="SUPFAM" id="SSF103473">
    <property type="entry name" value="MFS general substrate transporter"/>
    <property type="match status" value="1"/>
</dbReference>
<dbReference type="GO" id="GO:0008643">
    <property type="term" value="P:carbohydrate transport"/>
    <property type="evidence" value="ECO:0007669"/>
    <property type="project" value="InterPro"/>
</dbReference>
<reference evidence="3" key="1">
    <citation type="submission" date="2021-04" db="EMBL/GenBank/DDBJ databases">
        <title>The complete genome sequence of Caulobacter sp. S6.</title>
        <authorList>
            <person name="Tang Y."/>
            <person name="Ouyang W."/>
            <person name="Liu Q."/>
            <person name="Huang B."/>
            <person name="Guo Z."/>
            <person name="Lei P."/>
        </authorList>
    </citation>
    <scope>NUCLEOTIDE SEQUENCE</scope>
    <source>
        <strain evidence="3">S6</strain>
    </source>
</reference>
<dbReference type="GO" id="GO:0015293">
    <property type="term" value="F:symporter activity"/>
    <property type="evidence" value="ECO:0007669"/>
    <property type="project" value="InterPro"/>
</dbReference>